<evidence type="ECO:0000313" key="3">
    <source>
        <dbReference type="EMBL" id="MCB5495851.1"/>
    </source>
</evidence>
<keyword evidence="1" id="KW-0573">Peptidoglycan synthesis</keyword>
<name>A0AAJ1B113_MEDGN</name>
<reference evidence="3" key="1">
    <citation type="submission" date="2021-10" db="EMBL/GenBank/DDBJ databases">
        <title>Collection of gut derived symbiotic bacterial strains cultured from healthy donors.</title>
        <authorList>
            <person name="Lin H."/>
            <person name="Littmann E."/>
            <person name="Claire K."/>
            <person name="Pamer E."/>
        </authorList>
    </citation>
    <scope>NUCLEOTIDE SEQUENCE</scope>
    <source>
        <strain evidence="3">MSK.23.4</strain>
    </source>
</reference>
<dbReference type="Proteomes" id="UP001297422">
    <property type="component" value="Unassembled WGS sequence"/>
</dbReference>
<dbReference type="AlphaFoldDB" id="A0AAJ1B113"/>
<evidence type="ECO:0000256" key="1">
    <source>
        <dbReference type="PROSITE-ProRule" id="PRU01373"/>
    </source>
</evidence>
<proteinExistence type="predicted"/>
<dbReference type="GO" id="GO:0016740">
    <property type="term" value="F:transferase activity"/>
    <property type="evidence" value="ECO:0007669"/>
    <property type="project" value="InterPro"/>
</dbReference>
<dbReference type="PROSITE" id="PS52029">
    <property type="entry name" value="LD_TPASE"/>
    <property type="match status" value="1"/>
</dbReference>
<dbReference type="PANTHER" id="PTHR38589:SF1">
    <property type="entry name" value="BLR0621 PROTEIN"/>
    <property type="match status" value="1"/>
</dbReference>
<comment type="pathway">
    <text evidence="1">Cell wall biogenesis; peptidoglycan biosynthesis.</text>
</comment>
<dbReference type="EMBL" id="JAJBNC010000109">
    <property type="protein sequence ID" value="MCB5495851.1"/>
    <property type="molecule type" value="Genomic_DNA"/>
</dbReference>
<dbReference type="InterPro" id="IPR005490">
    <property type="entry name" value="LD_TPept_cat_dom"/>
</dbReference>
<keyword evidence="1" id="KW-0961">Cell wall biogenesis/degradation</keyword>
<evidence type="ECO:0000313" key="4">
    <source>
        <dbReference type="Proteomes" id="UP001297422"/>
    </source>
</evidence>
<feature type="active site" description="Nucleophile" evidence="1">
    <location>
        <position position="63"/>
    </location>
</feature>
<sequence length="94" mass="9989">SPYYNKLVDASQTGIQWSSAEHLIGYPTAYKYAIAVNYNTACTPGAGSAIFLHCSTGGSTAGCISVSQSNMIRILQSLQGDTLIGIYQNSNSLY</sequence>
<gene>
    <name evidence="3" type="ORF">LIQ10_19380</name>
</gene>
<dbReference type="GO" id="GO:0008360">
    <property type="term" value="P:regulation of cell shape"/>
    <property type="evidence" value="ECO:0007669"/>
    <property type="project" value="UniProtKB-UniRule"/>
</dbReference>
<organism evidence="3 4">
    <name type="scientific">Mediterraneibacter gnavus</name>
    <name type="common">Ruminococcus gnavus</name>
    <dbReference type="NCBI Taxonomy" id="33038"/>
    <lineage>
        <taxon>Bacteria</taxon>
        <taxon>Bacillati</taxon>
        <taxon>Bacillota</taxon>
        <taxon>Clostridia</taxon>
        <taxon>Lachnospirales</taxon>
        <taxon>Lachnospiraceae</taxon>
        <taxon>Mediterraneibacter</taxon>
    </lineage>
</organism>
<feature type="active site" description="Proton donor/acceptor" evidence="1">
    <location>
        <position position="53"/>
    </location>
</feature>
<feature type="non-terminal residue" evidence="3">
    <location>
        <position position="1"/>
    </location>
</feature>
<dbReference type="GO" id="GO:0071555">
    <property type="term" value="P:cell wall organization"/>
    <property type="evidence" value="ECO:0007669"/>
    <property type="project" value="UniProtKB-UniRule"/>
</dbReference>
<accession>A0AAJ1B113</accession>
<evidence type="ECO:0000259" key="2">
    <source>
        <dbReference type="PROSITE" id="PS52029"/>
    </source>
</evidence>
<comment type="caution">
    <text evidence="3">The sequence shown here is derived from an EMBL/GenBank/DDBJ whole genome shotgun (WGS) entry which is preliminary data.</text>
</comment>
<keyword evidence="1" id="KW-0133">Cell shape</keyword>
<feature type="domain" description="L,D-TPase catalytic" evidence="2">
    <location>
        <begin position="1"/>
        <end position="87"/>
    </location>
</feature>
<protein>
    <recommendedName>
        <fullName evidence="2">L,D-TPase catalytic domain-containing protein</fullName>
    </recommendedName>
</protein>
<dbReference type="GO" id="GO:0009252">
    <property type="term" value="P:peptidoglycan biosynthetic process"/>
    <property type="evidence" value="ECO:0007669"/>
    <property type="project" value="UniProtKB-KW"/>
</dbReference>
<dbReference type="PANTHER" id="PTHR38589">
    <property type="entry name" value="BLR0621 PROTEIN"/>
    <property type="match status" value="1"/>
</dbReference>